<feature type="transmembrane region" description="Helical" evidence="1">
    <location>
        <begin position="58"/>
        <end position="78"/>
    </location>
</feature>
<dbReference type="OrthoDB" id="5515308at2"/>
<proteinExistence type="predicted"/>
<sequence>MKTLEQWFDDYAVSHRNPVNKKIHYICVPAIFFSIVGLLMSIPAGLPERIWPGENRFIENWAVIALIPVLIFYIRLSWTMALKILLFSACCIIINGMISAIAPLWLIAVVIFAIAWAGQFYGHSIEGEKPSFFKDLQFLLIGPAWVLHHLFKKA</sequence>
<gene>
    <name evidence="2" type="ORF">SAMN02927921_01897</name>
</gene>
<reference evidence="2 3" key="1">
    <citation type="submission" date="2016-11" db="EMBL/GenBank/DDBJ databases">
        <authorList>
            <person name="Jaros S."/>
            <person name="Januszkiewicz K."/>
            <person name="Wedrychowicz H."/>
        </authorList>
    </citation>
    <scope>NUCLEOTIDE SEQUENCE [LARGE SCALE GENOMIC DNA]</scope>
    <source>
        <strain evidence="2 3">CGMCC 1.12145</strain>
    </source>
</reference>
<dbReference type="InterPro" id="IPR009305">
    <property type="entry name" value="Mpo1-like"/>
</dbReference>
<evidence type="ECO:0000256" key="1">
    <source>
        <dbReference type="SAM" id="Phobius"/>
    </source>
</evidence>
<feature type="transmembrane region" description="Helical" evidence="1">
    <location>
        <begin position="23"/>
        <end position="46"/>
    </location>
</feature>
<keyword evidence="1" id="KW-0812">Transmembrane</keyword>
<dbReference type="AlphaFoldDB" id="A0A1K1PP44"/>
<evidence type="ECO:0000313" key="3">
    <source>
        <dbReference type="Proteomes" id="UP000182248"/>
    </source>
</evidence>
<protein>
    <submittedName>
        <fullName evidence="2">Uncharacterized membrane protein YGL010W</fullName>
    </submittedName>
</protein>
<dbReference type="STRING" id="1150368.SAMN02927921_01897"/>
<keyword evidence="1" id="KW-0472">Membrane</keyword>
<keyword evidence="1" id="KW-1133">Transmembrane helix</keyword>
<name>A0A1K1PP44_9FLAO</name>
<dbReference type="GO" id="GO:0016020">
    <property type="term" value="C:membrane"/>
    <property type="evidence" value="ECO:0007669"/>
    <property type="project" value="GOC"/>
</dbReference>
<dbReference type="EMBL" id="FPJE01000009">
    <property type="protein sequence ID" value="SFW49364.1"/>
    <property type="molecule type" value="Genomic_DNA"/>
</dbReference>
<keyword evidence="3" id="KW-1185">Reference proteome</keyword>
<dbReference type="PANTHER" id="PTHR28026">
    <property type="entry name" value="DUF962 DOMAIN PROTEIN (AFU_ORTHOLOGUE AFUA_8G05310)"/>
    <property type="match status" value="1"/>
</dbReference>
<organism evidence="2 3">
    <name type="scientific">Sinomicrobium oceani</name>
    <dbReference type="NCBI Taxonomy" id="1150368"/>
    <lineage>
        <taxon>Bacteria</taxon>
        <taxon>Pseudomonadati</taxon>
        <taxon>Bacteroidota</taxon>
        <taxon>Flavobacteriia</taxon>
        <taxon>Flavobacteriales</taxon>
        <taxon>Flavobacteriaceae</taxon>
        <taxon>Sinomicrobium</taxon>
    </lineage>
</organism>
<evidence type="ECO:0000313" key="2">
    <source>
        <dbReference type="EMBL" id="SFW49364.1"/>
    </source>
</evidence>
<dbReference type="PANTHER" id="PTHR28026:SF9">
    <property type="entry name" value="2-HYDROXY-PALMITIC ACID DIOXYGENASE MPO1"/>
    <property type="match status" value="1"/>
</dbReference>
<dbReference type="Pfam" id="PF06127">
    <property type="entry name" value="Mpo1-like"/>
    <property type="match status" value="1"/>
</dbReference>
<accession>A0A1K1PP44</accession>
<dbReference type="RefSeq" id="WP_072317130.1">
    <property type="nucleotide sequence ID" value="NZ_FPJE01000009.1"/>
</dbReference>
<feature type="transmembrane region" description="Helical" evidence="1">
    <location>
        <begin position="85"/>
        <end position="116"/>
    </location>
</feature>
<dbReference type="GO" id="GO:0046521">
    <property type="term" value="P:sphingoid catabolic process"/>
    <property type="evidence" value="ECO:0007669"/>
    <property type="project" value="TreeGrafter"/>
</dbReference>
<dbReference type="Proteomes" id="UP000182248">
    <property type="component" value="Unassembled WGS sequence"/>
</dbReference>